<sequence length="130" mass="13852">MSADLDRARATLRPLGDGVRGYKAEVVRGRIVLSPVRPFHKRTAFSLWGMLERRLGAERRCIGGVGISSVGGATELCPDVAVIPAAEQERNLETRPPGIVDPAIDVVSPGGAIRDHVDKGRTYAEAGVPV</sequence>
<dbReference type="Gene3D" id="3.90.1570.10">
    <property type="entry name" value="tt1808, chain A"/>
    <property type="match status" value="1"/>
</dbReference>
<name>A0ABT4TJS8_9ACTN</name>
<dbReference type="EMBL" id="JAQFWP010000014">
    <property type="protein sequence ID" value="MDA2804871.1"/>
    <property type="molecule type" value="Genomic_DNA"/>
</dbReference>
<dbReference type="Pfam" id="PF05685">
    <property type="entry name" value="Uma2"/>
    <property type="match status" value="1"/>
</dbReference>
<dbReference type="CDD" id="cd06260">
    <property type="entry name" value="DUF820-like"/>
    <property type="match status" value="1"/>
</dbReference>
<organism evidence="2 3">
    <name type="scientific">Nocardiopsis suaedae</name>
    <dbReference type="NCBI Taxonomy" id="3018444"/>
    <lineage>
        <taxon>Bacteria</taxon>
        <taxon>Bacillati</taxon>
        <taxon>Actinomycetota</taxon>
        <taxon>Actinomycetes</taxon>
        <taxon>Streptosporangiales</taxon>
        <taxon>Nocardiopsidaceae</taxon>
        <taxon>Nocardiopsis</taxon>
    </lineage>
</organism>
<keyword evidence="3" id="KW-1185">Reference proteome</keyword>
<keyword evidence="2" id="KW-0255">Endonuclease</keyword>
<keyword evidence="2" id="KW-0378">Hydrolase</keyword>
<accession>A0ABT4TJS8</accession>
<proteinExistence type="predicted"/>
<dbReference type="SUPFAM" id="SSF52980">
    <property type="entry name" value="Restriction endonuclease-like"/>
    <property type="match status" value="1"/>
</dbReference>
<comment type="caution">
    <text evidence="2">The sequence shown here is derived from an EMBL/GenBank/DDBJ whole genome shotgun (WGS) entry which is preliminary data.</text>
</comment>
<dbReference type="InterPro" id="IPR011335">
    <property type="entry name" value="Restrct_endonuc-II-like"/>
</dbReference>
<gene>
    <name evidence="2" type="ORF">O4U47_10130</name>
</gene>
<evidence type="ECO:0000313" key="3">
    <source>
        <dbReference type="Proteomes" id="UP001165685"/>
    </source>
</evidence>
<dbReference type="RefSeq" id="WP_270677469.1">
    <property type="nucleotide sequence ID" value="NZ_JAQFWP010000014.1"/>
</dbReference>
<dbReference type="Proteomes" id="UP001165685">
    <property type="component" value="Unassembled WGS sequence"/>
</dbReference>
<dbReference type="InterPro" id="IPR012296">
    <property type="entry name" value="Nuclease_put_TT1808"/>
</dbReference>
<keyword evidence="2" id="KW-0540">Nuclease</keyword>
<feature type="domain" description="Putative restriction endonuclease" evidence="1">
    <location>
        <begin position="21"/>
        <end position="129"/>
    </location>
</feature>
<evidence type="ECO:0000313" key="2">
    <source>
        <dbReference type="EMBL" id="MDA2804871.1"/>
    </source>
</evidence>
<dbReference type="GO" id="GO:0004519">
    <property type="term" value="F:endonuclease activity"/>
    <property type="evidence" value="ECO:0007669"/>
    <property type="project" value="UniProtKB-KW"/>
</dbReference>
<dbReference type="InterPro" id="IPR008538">
    <property type="entry name" value="Uma2"/>
</dbReference>
<evidence type="ECO:0000259" key="1">
    <source>
        <dbReference type="Pfam" id="PF05685"/>
    </source>
</evidence>
<protein>
    <submittedName>
        <fullName evidence="2">Uma2 family endonuclease</fullName>
    </submittedName>
</protein>
<reference evidence="2" key="1">
    <citation type="submission" date="2023-01" db="EMBL/GenBank/DDBJ databases">
        <title>Draft genome sequence of Nocardiopsis sp. LSu2-4 isolated from halophytes.</title>
        <authorList>
            <person name="Duangmal K."/>
            <person name="Chantavorakit T."/>
        </authorList>
    </citation>
    <scope>NUCLEOTIDE SEQUENCE</scope>
    <source>
        <strain evidence="2">LSu2-4</strain>
    </source>
</reference>